<dbReference type="GO" id="GO:0004342">
    <property type="term" value="F:glucosamine-6-phosphate deaminase activity"/>
    <property type="evidence" value="ECO:0007669"/>
    <property type="project" value="InterPro"/>
</dbReference>
<feature type="domain" description="Glucosamine/galactosamine-6-phosphate isomerase" evidence="3">
    <location>
        <begin position="12"/>
        <end position="226"/>
    </location>
</feature>
<evidence type="ECO:0000259" key="3">
    <source>
        <dbReference type="Pfam" id="PF01182"/>
    </source>
</evidence>
<dbReference type="Pfam" id="PF01182">
    <property type="entry name" value="Glucosamine_iso"/>
    <property type="match status" value="1"/>
</dbReference>
<dbReference type="CDD" id="cd01399">
    <property type="entry name" value="GlcN6P_deaminase"/>
    <property type="match status" value="1"/>
</dbReference>
<dbReference type="Proteomes" id="UP000011200">
    <property type="component" value="Chromosome"/>
</dbReference>
<dbReference type="InterPro" id="IPR004547">
    <property type="entry name" value="Glucosamine6P_isomerase"/>
</dbReference>
<evidence type="ECO:0000313" key="4">
    <source>
        <dbReference type="EMBL" id="AWT51548.1"/>
    </source>
</evidence>
<evidence type="ECO:0000313" key="5">
    <source>
        <dbReference type="Proteomes" id="UP000011200"/>
    </source>
</evidence>
<dbReference type="EMBL" id="CP027541">
    <property type="protein sequence ID" value="AWT51548.1"/>
    <property type="molecule type" value="Genomic_DNA"/>
</dbReference>
<evidence type="ECO:0000256" key="1">
    <source>
        <dbReference type="ARBA" id="ARBA00022801"/>
    </source>
</evidence>
<organism evidence="4 5">
    <name type="scientific">Mycolicibacterium smegmatis (strain MKD8)</name>
    <name type="common">Mycobacterium smegmatis</name>
    <dbReference type="NCBI Taxonomy" id="1214915"/>
    <lineage>
        <taxon>Bacteria</taxon>
        <taxon>Bacillati</taxon>
        <taxon>Actinomycetota</taxon>
        <taxon>Actinomycetes</taxon>
        <taxon>Mycobacteriales</taxon>
        <taxon>Mycobacteriaceae</taxon>
        <taxon>Mycolicibacterium</taxon>
    </lineage>
</organism>
<dbReference type="GO" id="GO:0042802">
    <property type="term" value="F:identical protein binding"/>
    <property type="evidence" value="ECO:0007669"/>
    <property type="project" value="TreeGrafter"/>
</dbReference>
<gene>
    <name evidence="4" type="ORF">D806_005550</name>
</gene>
<dbReference type="Gene3D" id="3.40.50.1360">
    <property type="match status" value="1"/>
</dbReference>
<dbReference type="PANTHER" id="PTHR11280:SF5">
    <property type="entry name" value="GLUCOSAMINE-6-PHOSPHATE ISOMERASE"/>
    <property type="match status" value="1"/>
</dbReference>
<accession>A0A2U9PIN7</accession>
<dbReference type="PROSITE" id="PS01161">
    <property type="entry name" value="GLC_GALNAC_ISOMERASE"/>
    <property type="match status" value="1"/>
</dbReference>
<proteinExistence type="predicted"/>
<sequence length="248" mass="26321">MTPTVDITADTRAAGEAVAARIAALIRTTPDAVIGVATGSSPLPVYTALAGYVDAGLDVTRVTWCALDEYLGLPTHHPQSYRAELERALVAPLHLDPASLRVPDGAADDPDKAAADYEAFLAERGVDLQILGIGRNGHIGFNEPGTSFTSTTHRARLTESTRKANARFFSGLDEVPHECLTQGLATIMRARRIELIAGGEQKADAVARALHGPITEQCPASILQRHPDVHVTLDAGAASLLVEHSARR</sequence>
<evidence type="ECO:0000256" key="2">
    <source>
        <dbReference type="ARBA" id="ARBA00023277"/>
    </source>
</evidence>
<dbReference type="InterPro" id="IPR018321">
    <property type="entry name" value="Glucosamine6P_isomerase_CS"/>
</dbReference>
<keyword evidence="2" id="KW-0119">Carbohydrate metabolism</keyword>
<dbReference type="PANTHER" id="PTHR11280">
    <property type="entry name" value="GLUCOSAMINE-6-PHOSPHATE ISOMERASE"/>
    <property type="match status" value="1"/>
</dbReference>
<dbReference type="SUPFAM" id="SSF100950">
    <property type="entry name" value="NagB/RpiA/CoA transferase-like"/>
    <property type="match status" value="1"/>
</dbReference>
<dbReference type="RefSeq" id="WP_003891899.1">
    <property type="nucleotide sequence ID" value="NZ_CP027541.1"/>
</dbReference>
<dbReference type="GO" id="GO:0005737">
    <property type="term" value="C:cytoplasm"/>
    <property type="evidence" value="ECO:0007669"/>
    <property type="project" value="TreeGrafter"/>
</dbReference>
<reference evidence="5" key="2">
    <citation type="submission" date="2018-03" db="EMBL/GenBank/DDBJ databases">
        <authorList>
            <person name="Derbyshire K."/>
            <person name="Gray T.A."/>
            <person name="Champion M."/>
        </authorList>
    </citation>
    <scope>NUCLEOTIDE SEQUENCE [LARGE SCALE GENOMIC DNA]</scope>
    <source>
        <strain evidence="5">MKD8</strain>
    </source>
</reference>
<dbReference type="GO" id="GO:0005975">
    <property type="term" value="P:carbohydrate metabolic process"/>
    <property type="evidence" value="ECO:0007669"/>
    <property type="project" value="InterPro"/>
</dbReference>
<dbReference type="InterPro" id="IPR006148">
    <property type="entry name" value="Glc/Gal-6P_isomerase"/>
</dbReference>
<name>A0A2U9PIN7_MYCSE</name>
<protein>
    <submittedName>
        <fullName evidence="4">Glucosamine-6-phosphate deaminase 1</fullName>
    </submittedName>
</protein>
<keyword evidence="1" id="KW-0378">Hydrolase</keyword>
<reference evidence="4 5" key="1">
    <citation type="journal article" date="2013" name="Genome Announc.">
        <title>Draft genome sequence of MKD8, a conjugal recipient Mycobacterium smegmatis strain.</title>
        <authorList>
            <person name="Gray T.A."/>
            <person name="Palumbo M.J."/>
            <person name="Derbyshire K.M."/>
        </authorList>
    </citation>
    <scope>NUCLEOTIDE SEQUENCE [LARGE SCALE GENOMIC DNA]</scope>
    <source>
        <strain evidence="4 5">MKD8</strain>
    </source>
</reference>
<dbReference type="GO" id="GO:0006043">
    <property type="term" value="P:glucosamine catabolic process"/>
    <property type="evidence" value="ECO:0007669"/>
    <property type="project" value="TreeGrafter"/>
</dbReference>
<dbReference type="GO" id="GO:0006046">
    <property type="term" value="P:N-acetylglucosamine catabolic process"/>
    <property type="evidence" value="ECO:0007669"/>
    <property type="project" value="TreeGrafter"/>
</dbReference>
<dbReference type="AlphaFoldDB" id="A0A2U9PIN7"/>
<dbReference type="GO" id="GO:0019262">
    <property type="term" value="P:N-acetylneuraminate catabolic process"/>
    <property type="evidence" value="ECO:0007669"/>
    <property type="project" value="TreeGrafter"/>
</dbReference>
<dbReference type="InterPro" id="IPR037171">
    <property type="entry name" value="NagB/RpiA_transferase-like"/>
</dbReference>